<gene>
    <name evidence="2" type="ORF">AAK873_04035</name>
</gene>
<dbReference type="InterPro" id="IPR021255">
    <property type="entry name" value="DUF2807"/>
</dbReference>
<feature type="domain" description="Putative auto-transporter adhesin head GIN" evidence="1">
    <location>
        <begin position="100"/>
        <end position="171"/>
    </location>
</feature>
<feature type="domain" description="Putative auto-transporter adhesin head GIN" evidence="1">
    <location>
        <begin position="175"/>
        <end position="268"/>
    </location>
</feature>
<comment type="caution">
    <text evidence="2">The sequence shown here is derived from an EMBL/GenBank/DDBJ whole genome shotgun (WGS) entry which is preliminary data.</text>
</comment>
<organism evidence="2 3">
    <name type="scientific">Heminiphilus faecis</name>
    <dbReference type="NCBI Taxonomy" id="2601703"/>
    <lineage>
        <taxon>Bacteria</taxon>
        <taxon>Pseudomonadati</taxon>
        <taxon>Bacteroidota</taxon>
        <taxon>Bacteroidia</taxon>
        <taxon>Bacteroidales</taxon>
        <taxon>Muribaculaceae</taxon>
        <taxon>Heminiphilus</taxon>
    </lineage>
</organism>
<dbReference type="Proteomes" id="UP001565200">
    <property type="component" value="Unassembled WGS sequence"/>
</dbReference>
<dbReference type="PANTHER" id="PTHR39200">
    <property type="entry name" value="HYPOTHETICAL EXPORTED PROTEIN"/>
    <property type="match status" value="1"/>
</dbReference>
<dbReference type="Pfam" id="PF10988">
    <property type="entry name" value="DUF2807"/>
    <property type="match status" value="2"/>
</dbReference>
<sequence length="283" mass="29512">MRPVTLKAGNFSGIASNIPCKIILANNPDSAGMIAFNISPIHKDLFSFSVNNGVLNCAVKKEGSFTIKQGPSTYTIHQSKSGTSVYKDTFRKKTKDVIYMSTIIVYVPHKLDDITINGSGTIKAGSKIRLGDKINLCVNGSGDIKLKDTSVSHLSASVNGSGDIELTGNTTATILESAVRGSGDIDIKALNADKLSADVYGSGDIEIAGKAVNAVYTVSGSGDIDCDKVKATSVTATVNGSGSIDCYASRDFSGNVLKSGNIDCLGSPANVSRSGKTRHISVH</sequence>
<dbReference type="PANTHER" id="PTHR39200:SF1">
    <property type="entry name" value="AUTO-TRANSPORTER ADHESIN HEAD GIN DOMAIN-CONTAINING PROTEIN-RELATED"/>
    <property type="match status" value="1"/>
</dbReference>
<protein>
    <submittedName>
        <fullName evidence="2">DUF2807 domain-containing protein</fullName>
    </submittedName>
</protein>
<evidence type="ECO:0000313" key="3">
    <source>
        <dbReference type="Proteomes" id="UP001565200"/>
    </source>
</evidence>
<reference evidence="2 3" key="1">
    <citation type="submission" date="2024-03" db="EMBL/GenBank/DDBJ databases">
        <title>Mouse gut bacterial collection (mGBC) of GemPharmatech.</title>
        <authorList>
            <person name="He Y."/>
            <person name="Dong L."/>
            <person name="Wu D."/>
            <person name="Gao X."/>
            <person name="Lin Z."/>
        </authorList>
    </citation>
    <scope>NUCLEOTIDE SEQUENCE [LARGE SCALE GENOMIC DNA]</scope>
    <source>
        <strain evidence="2 3">54-13</strain>
    </source>
</reference>
<dbReference type="Gene3D" id="2.160.20.120">
    <property type="match status" value="2"/>
</dbReference>
<evidence type="ECO:0000259" key="1">
    <source>
        <dbReference type="Pfam" id="PF10988"/>
    </source>
</evidence>
<name>A0ABV4CX32_9BACT</name>
<proteinExistence type="predicted"/>
<evidence type="ECO:0000313" key="2">
    <source>
        <dbReference type="EMBL" id="MEY8244790.1"/>
    </source>
</evidence>
<dbReference type="EMBL" id="JBCLPP010000008">
    <property type="protein sequence ID" value="MEY8244790.1"/>
    <property type="molecule type" value="Genomic_DNA"/>
</dbReference>
<accession>A0ABV4CX32</accession>
<keyword evidence="3" id="KW-1185">Reference proteome</keyword>